<feature type="region of interest" description="Disordered" evidence="2">
    <location>
        <begin position="415"/>
        <end position="474"/>
    </location>
</feature>
<comment type="caution">
    <text evidence="3">The sequence shown here is derived from an EMBL/GenBank/DDBJ whole genome shotgun (WGS) entry which is preliminary data.</text>
</comment>
<evidence type="ECO:0000313" key="3">
    <source>
        <dbReference type="EMBL" id="GAT91309.1"/>
    </source>
</evidence>
<sequence length="474" mass="55448">MKITATLNIANQSFSGVKKHVEHDKKINHSNKSIDYEKTQFNQTKEILNSDDLNKIKKERYQDQFEKYNASQKKSRHISKMFKNVNEFVKSKEKTNSFDKTGVATFGNKQNQDELLDGKSPDEVKNILIAESKGMAEYADHFNERHQFIKVARYTTNVDESTPHIHMQMIPLGRTAKGKPSMSLNAALKAEYQYQTGSSITDTRKALSWFREQEDNALVSSVSKELGKDYSLTRTNEHVQDFDAYKKIKERLDDKTEENKRQAKILKFHETEMSKSKDRAIEFIARHQPTHKVPISAKVQEPHEVQTAQGFKEHKMTSASYLFQSAMEIVQKYAKLTVEKIKKWEKSLQDRQKQLDKREQEISQREKNLKQVEKSLNERQTRLNEYEKGIDQYKEKLVGKAVEIGNFEQAKKTNNTSMSSLSKLAKDKLGPLTEIYNEQQRSRESAERYANQLKKREQEREMEEYRRQQERGGR</sequence>
<dbReference type="Proteomes" id="UP000186588">
    <property type="component" value="Unassembled WGS sequence"/>
</dbReference>
<name>A0A1L8CJB9_9LACO</name>
<dbReference type="AlphaFoldDB" id="A0A1L8CJB9"/>
<dbReference type="EMBL" id="BDDX01000017">
    <property type="protein sequence ID" value="GAT91309.1"/>
    <property type="molecule type" value="Genomic_DNA"/>
</dbReference>
<evidence type="ECO:0000256" key="1">
    <source>
        <dbReference type="SAM" id="Coils"/>
    </source>
</evidence>
<protein>
    <submittedName>
        <fullName evidence="3">Replication protein</fullName>
    </submittedName>
</protein>
<reference evidence="3 4" key="1">
    <citation type="journal article" date="2016" name="Syst. Appl. Microbiol.">
        <title>Genomic characterization of a fructophilic bee symbiont Lactobacillus kunkeei reveals its niche-specific adaptation.</title>
        <authorList>
            <person name="Maeno S."/>
            <person name="Tanizawa Y."/>
            <person name="Kanesaki Y."/>
            <person name="Kubota E."/>
            <person name="Kumar H."/>
            <person name="Dicks L."/>
            <person name="Salminen S."/>
            <person name="Nakagawa J."/>
            <person name="Arita M."/>
            <person name="Endo A."/>
        </authorList>
    </citation>
    <scope>NUCLEOTIDE SEQUENCE [LARGE SCALE GENOMIC DNA]</scope>
    <source>
        <strain evidence="3 4">FF30-6</strain>
    </source>
</reference>
<gene>
    <name evidence="3" type="ORF">FF306_01431</name>
</gene>
<evidence type="ECO:0000313" key="4">
    <source>
        <dbReference type="Proteomes" id="UP000186588"/>
    </source>
</evidence>
<organism evidence="3 4">
    <name type="scientific">Apilactobacillus kunkeei</name>
    <dbReference type="NCBI Taxonomy" id="148814"/>
    <lineage>
        <taxon>Bacteria</taxon>
        <taxon>Bacillati</taxon>
        <taxon>Bacillota</taxon>
        <taxon>Bacilli</taxon>
        <taxon>Lactobacillales</taxon>
        <taxon>Lactobacillaceae</taxon>
        <taxon>Apilactobacillus</taxon>
    </lineage>
</organism>
<keyword evidence="1" id="KW-0175">Coiled coil</keyword>
<dbReference type="RefSeq" id="WP_094751211.1">
    <property type="nucleotide sequence ID" value="NZ_BDDX01000017.1"/>
</dbReference>
<proteinExistence type="predicted"/>
<accession>A0A1L8CJB9</accession>
<feature type="coiled-coil region" evidence="1">
    <location>
        <begin position="341"/>
        <end position="396"/>
    </location>
</feature>
<dbReference type="Gene3D" id="3.30.930.30">
    <property type="match status" value="1"/>
</dbReference>
<feature type="compositionally biased region" description="Basic and acidic residues" evidence="2">
    <location>
        <begin position="454"/>
        <end position="474"/>
    </location>
</feature>
<evidence type="ECO:0000256" key="2">
    <source>
        <dbReference type="SAM" id="MobiDB-lite"/>
    </source>
</evidence>